<dbReference type="AlphaFoldDB" id="A0A849IA25"/>
<evidence type="ECO:0000256" key="6">
    <source>
        <dbReference type="ARBA" id="ARBA00023065"/>
    </source>
</evidence>
<evidence type="ECO:0000256" key="10">
    <source>
        <dbReference type="PROSITE-ProRule" id="PRU01360"/>
    </source>
</evidence>
<keyword evidence="2 10" id="KW-0813">Transport</keyword>
<evidence type="ECO:0000256" key="3">
    <source>
        <dbReference type="ARBA" id="ARBA00022452"/>
    </source>
</evidence>
<dbReference type="InterPro" id="IPR036942">
    <property type="entry name" value="Beta-barrel_TonB_sf"/>
</dbReference>
<dbReference type="SUPFAM" id="SSF56935">
    <property type="entry name" value="Porins"/>
    <property type="match status" value="1"/>
</dbReference>
<dbReference type="InterPro" id="IPR039426">
    <property type="entry name" value="TonB-dep_rcpt-like"/>
</dbReference>
<sequence>MPLPDVVVTADRRPEPIGRSASAITVVTREELQSFSPTNLVDALRNVPGLDVSDAGGPGSTTVVRLRGANTGQTLVLIDGIRVNDPTSASGEFDFSNLLPTAIERIEVLRGPQSALYGSDAIGGVVNIITRSGGGQPRFEARTEGGSYGTFSSSATASGSVGPWSYAFSGGGQTTNGFSRYGYRIPQLERRFGKFEPDGFTRWGGYGRLGYDAGEGVRLEIGMLSFRTFAEYDAGSSTLPRNVVFSGNNRIFPDTPAETTRTLTQIWGRGTAEQGPLTHTLQVYANQTDREFRDLTYRANPVRITSDGLTEFRGDRVGTEYQGDLRLQTFGTLTFGGRVESEKATTFSTSYVPGPTIRTRTLEAQQDTRSVFALYQLPIGERVILSAGGRHDEVNRLSFDTWRATGAFLIPETGTKLRASGGTGGKAPTLYQLFEPRYGNPGLSPETSIGWDAGIDQTFWDGRLAVAATVFGNRFQNMIEFDSPTSRYFNVSRAKTSGVELEGALVLWPEFLKLTGVYTYLDAKDERTNRRLQRRPPHVGRIGLGITPLPGLLIEPRVTLVSERFSGNNETLPLHPYARLDIYGEYRFDETWRVFGRIENVTDARYQEILNYGTTGRAVYAGLGVTW</sequence>
<organism evidence="14 15">
    <name type="scientific">Enterovirga aerilata</name>
    <dbReference type="NCBI Taxonomy" id="2730920"/>
    <lineage>
        <taxon>Bacteria</taxon>
        <taxon>Pseudomonadati</taxon>
        <taxon>Pseudomonadota</taxon>
        <taxon>Alphaproteobacteria</taxon>
        <taxon>Hyphomicrobiales</taxon>
        <taxon>Methylobacteriaceae</taxon>
        <taxon>Enterovirga</taxon>
    </lineage>
</organism>
<keyword evidence="6" id="KW-0406">Ion transport</keyword>
<keyword evidence="7 11" id="KW-0798">TonB box</keyword>
<dbReference type="PANTHER" id="PTHR30069">
    <property type="entry name" value="TONB-DEPENDENT OUTER MEMBRANE RECEPTOR"/>
    <property type="match status" value="1"/>
</dbReference>
<name>A0A849IA25_9HYPH</name>
<dbReference type="Proteomes" id="UP000564885">
    <property type="component" value="Unassembled WGS sequence"/>
</dbReference>
<keyword evidence="8 10" id="KW-0472">Membrane</keyword>
<keyword evidence="4 10" id="KW-0812">Transmembrane</keyword>
<proteinExistence type="inferred from homology"/>
<comment type="caution">
    <text evidence="14">The sequence shown here is derived from an EMBL/GenBank/DDBJ whole genome shotgun (WGS) entry which is preliminary data.</text>
</comment>
<evidence type="ECO:0000313" key="15">
    <source>
        <dbReference type="Proteomes" id="UP000564885"/>
    </source>
</evidence>
<dbReference type="InterPro" id="IPR000531">
    <property type="entry name" value="Beta-barrel_TonB"/>
</dbReference>
<evidence type="ECO:0000256" key="5">
    <source>
        <dbReference type="ARBA" id="ARBA00022729"/>
    </source>
</evidence>
<dbReference type="PANTHER" id="PTHR30069:SF53">
    <property type="entry name" value="COLICIN I RECEPTOR-RELATED"/>
    <property type="match status" value="1"/>
</dbReference>
<dbReference type="GO" id="GO:0009279">
    <property type="term" value="C:cell outer membrane"/>
    <property type="evidence" value="ECO:0007669"/>
    <property type="project" value="UniProtKB-SubCell"/>
</dbReference>
<comment type="subcellular location">
    <subcellularLocation>
        <location evidence="1 10">Cell outer membrane</location>
        <topology evidence="1 10">Multi-pass membrane protein</topology>
    </subcellularLocation>
</comment>
<evidence type="ECO:0000259" key="12">
    <source>
        <dbReference type="Pfam" id="PF00593"/>
    </source>
</evidence>
<evidence type="ECO:0000313" key="14">
    <source>
        <dbReference type="EMBL" id="NNM72857.1"/>
    </source>
</evidence>
<evidence type="ECO:0000256" key="9">
    <source>
        <dbReference type="ARBA" id="ARBA00023237"/>
    </source>
</evidence>
<feature type="domain" description="TonB-dependent receptor plug" evidence="13">
    <location>
        <begin position="20"/>
        <end position="125"/>
    </location>
</feature>
<evidence type="ECO:0000256" key="4">
    <source>
        <dbReference type="ARBA" id="ARBA00022692"/>
    </source>
</evidence>
<comment type="similarity">
    <text evidence="10 11">Belongs to the TonB-dependent receptor family.</text>
</comment>
<evidence type="ECO:0000256" key="2">
    <source>
        <dbReference type="ARBA" id="ARBA00022448"/>
    </source>
</evidence>
<evidence type="ECO:0000259" key="13">
    <source>
        <dbReference type="Pfam" id="PF07715"/>
    </source>
</evidence>
<gene>
    <name evidence="14" type="ORF">HJG44_10765</name>
</gene>
<reference evidence="14 15" key="1">
    <citation type="submission" date="2020-04" db="EMBL/GenBank/DDBJ databases">
        <title>Enterovirga sp. isolate from soil.</title>
        <authorList>
            <person name="Chea S."/>
            <person name="Kim D.-U."/>
        </authorList>
    </citation>
    <scope>NUCLEOTIDE SEQUENCE [LARGE SCALE GENOMIC DNA]</scope>
    <source>
        <strain evidence="14 15">DB1703</strain>
    </source>
</reference>
<dbReference type="GO" id="GO:0006811">
    <property type="term" value="P:monoatomic ion transport"/>
    <property type="evidence" value="ECO:0007669"/>
    <property type="project" value="UniProtKB-KW"/>
</dbReference>
<dbReference type="Gene3D" id="2.170.130.10">
    <property type="entry name" value="TonB-dependent receptor, plug domain"/>
    <property type="match status" value="1"/>
</dbReference>
<evidence type="ECO:0000256" key="11">
    <source>
        <dbReference type="RuleBase" id="RU003357"/>
    </source>
</evidence>
<protein>
    <submittedName>
        <fullName evidence="14">TonB-dependent receptor</fullName>
    </submittedName>
</protein>
<keyword evidence="5" id="KW-0732">Signal</keyword>
<evidence type="ECO:0000256" key="7">
    <source>
        <dbReference type="ARBA" id="ARBA00023077"/>
    </source>
</evidence>
<accession>A0A849IA25</accession>
<dbReference type="GO" id="GO:0015889">
    <property type="term" value="P:cobalamin transport"/>
    <property type="evidence" value="ECO:0007669"/>
    <property type="project" value="TreeGrafter"/>
</dbReference>
<dbReference type="InterPro" id="IPR012910">
    <property type="entry name" value="Plug_dom"/>
</dbReference>
<evidence type="ECO:0000256" key="1">
    <source>
        <dbReference type="ARBA" id="ARBA00004571"/>
    </source>
</evidence>
<dbReference type="Pfam" id="PF00593">
    <property type="entry name" value="TonB_dep_Rec_b-barrel"/>
    <property type="match status" value="1"/>
</dbReference>
<keyword evidence="15" id="KW-1185">Reference proteome</keyword>
<dbReference type="Pfam" id="PF07715">
    <property type="entry name" value="Plug"/>
    <property type="match status" value="1"/>
</dbReference>
<dbReference type="EMBL" id="JABEPP010000003">
    <property type="protein sequence ID" value="NNM72857.1"/>
    <property type="molecule type" value="Genomic_DNA"/>
</dbReference>
<dbReference type="CDD" id="cd01347">
    <property type="entry name" value="ligand_gated_channel"/>
    <property type="match status" value="1"/>
</dbReference>
<evidence type="ECO:0000256" key="8">
    <source>
        <dbReference type="ARBA" id="ARBA00023136"/>
    </source>
</evidence>
<keyword evidence="3 10" id="KW-1134">Transmembrane beta strand</keyword>
<keyword evidence="9 10" id="KW-0998">Cell outer membrane</keyword>
<feature type="domain" description="TonB-dependent receptor-like beta-barrel" evidence="12">
    <location>
        <begin position="244"/>
        <end position="601"/>
    </location>
</feature>
<dbReference type="PROSITE" id="PS52016">
    <property type="entry name" value="TONB_DEPENDENT_REC_3"/>
    <property type="match status" value="1"/>
</dbReference>
<dbReference type="Gene3D" id="2.40.170.20">
    <property type="entry name" value="TonB-dependent receptor, beta-barrel domain"/>
    <property type="match status" value="1"/>
</dbReference>
<dbReference type="InterPro" id="IPR037066">
    <property type="entry name" value="Plug_dom_sf"/>
</dbReference>
<keyword evidence="14" id="KW-0675">Receptor</keyword>